<dbReference type="EMBL" id="MK085976">
    <property type="protein sequence ID" value="AZF88399.1"/>
    <property type="molecule type" value="Genomic_DNA"/>
</dbReference>
<proteinExistence type="predicted"/>
<protein>
    <submittedName>
        <fullName evidence="1">Uncharacterized protein</fullName>
    </submittedName>
</protein>
<evidence type="ECO:0000313" key="1">
    <source>
        <dbReference type="EMBL" id="AZF88399.1"/>
    </source>
</evidence>
<gene>
    <name evidence="1" type="ORF">AP631_0054</name>
</gene>
<accession>A0A3G8F2L4</accession>
<sequence>MRGEASLKMPLTKHWCLNRNCGFEETSHKIRDGWKCPDCNGPIISQQVSKKKESAE</sequence>
<dbReference type="Proteomes" id="UP000271896">
    <property type="component" value="Segment"/>
</dbReference>
<name>A0A3G8F2L4_9CAUD</name>
<organism evidence="1 2">
    <name type="scientific">Bacillus phage AP631</name>
    <dbReference type="NCBI Taxonomy" id="2483609"/>
    <lineage>
        <taxon>Viruses</taxon>
        <taxon>Duplodnaviria</taxon>
        <taxon>Heunggongvirae</taxon>
        <taxon>Uroviricota</taxon>
        <taxon>Caudoviricetes</taxon>
        <taxon>Wbetavirus</taxon>
        <taxon>Wbetavirus AP631</taxon>
    </lineage>
</organism>
<reference evidence="1 2" key="1">
    <citation type="submission" date="2018-10" db="EMBL/GenBank/DDBJ databases">
        <title>Sequencing Bacillus anthracis Typing Phage AP631.</title>
        <authorList>
            <person name="Liu X."/>
            <person name="Wang D."/>
            <person name="Pan C."/>
            <person name="Feng E."/>
            <person name="Fan H."/>
            <person name="Li M."/>
            <person name="Zhu L."/>
            <person name="Liang X."/>
            <person name="Tong Y."/>
            <person name="Wang H."/>
        </authorList>
    </citation>
    <scope>NUCLEOTIDE SEQUENCE [LARGE SCALE GENOMIC DNA]</scope>
</reference>
<keyword evidence="2" id="KW-1185">Reference proteome</keyword>
<evidence type="ECO:0000313" key="2">
    <source>
        <dbReference type="Proteomes" id="UP000271896"/>
    </source>
</evidence>